<organism evidence="3 4">
    <name type="scientific">Bacteroides intestinalis</name>
    <dbReference type="NCBI Taxonomy" id="329854"/>
    <lineage>
        <taxon>Bacteria</taxon>
        <taxon>Pseudomonadati</taxon>
        <taxon>Bacteroidota</taxon>
        <taxon>Bacteroidia</taxon>
        <taxon>Bacteroidales</taxon>
        <taxon>Bacteroidaceae</taxon>
        <taxon>Bacteroides</taxon>
    </lineage>
</organism>
<evidence type="ECO:0000259" key="2">
    <source>
        <dbReference type="Pfam" id="PF17829"/>
    </source>
</evidence>
<dbReference type="EMBL" id="QRZF01000003">
    <property type="protein sequence ID" value="RGV56109.1"/>
    <property type="molecule type" value="Genomic_DNA"/>
</dbReference>
<dbReference type="GO" id="GO:0016787">
    <property type="term" value="F:hydrolase activity"/>
    <property type="evidence" value="ECO:0007669"/>
    <property type="project" value="UniProtKB-KW"/>
</dbReference>
<dbReference type="Pfam" id="PF17829">
    <property type="entry name" value="GH115_C"/>
    <property type="match status" value="1"/>
</dbReference>
<dbReference type="Gene3D" id="3.30.379.10">
    <property type="entry name" value="Chitobiase/beta-hexosaminidase domain 2-like"/>
    <property type="match status" value="1"/>
</dbReference>
<dbReference type="Pfam" id="PF15979">
    <property type="entry name" value="Glyco_hydro_115"/>
    <property type="match status" value="1"/>
</dbReference>
<dbReference type="RefSeq" id="WP_118421460.1">
    <property type="nucleotide sequence ID" value="NZ_QRZF01000003.1"/>
</dbReference>
<evidence type="ECO:0000313" key="3">
    <source>
        <dbReference type="EMBL" id="RGV56109.1"/>
    </source>
</evidence>
<reference evidence="3 4" key="1">
    <citation type="submission" date="2018-08" db="EMBL/GenBank/DDBJ databases">
        <title>A genome reference for cultivated species of the human gut microbiota.</title>
        <authorList>
            <person name="Zou Y."/>
            <person name="Xue W."/>
            <person name="Luo G."/>
        </authorList>
    </citation>
    <scope>NUCLEOTIDE SEQUENCE [LARGE SCALE GENOMIC DNA]</scope>
    <source>
        <strain evidence="3 4">AF14-32</strain>
    </source>
</reference>
<dbReference type="InterPro" id="IPR042301">
    <property type="entry name" value="GH115_sf"/>
</dbReference>
<evidence type="ECO:0000313" key="4">
    <source>
        <dbReference type="Proteomes" id="UP000283850"/>
    </source>
</evidence>
<gene>
    <name evidence="3" type="ORF">DWW10_05275</name>
</gene>
<dbReference type="AlphaFoldDB" id="A0A412YF26"/>
<sequence length="966" mass="110333">MRYFIFLFFLCFELIAQGQIIVKETDGKQTFPLVSSNSKTLISYDENDFEVVKEAAHLFVEDIRSVTGKKLTLSGKQKTSAYMVIIGTVGQNRTIDRFVSEGKLDISPIHNGWEQYIIQTLDNPDKNIRKALVIAGCDRRGTAYGVFALSEVMGVDPLYWWADVPVKQKNTLYVHITRYVSKAPSVKYRGIFINDEGWGIQPWATNTFDKELGNMGPKTYAKVCELILRMKGNMMAPAMHPRTTAFNLIPDNRKVADKYGIVMTSAHCEPLLYNNTTEWDNKINGEWNYLTNKEGILKVLDKRTSQTAPFENAYVIAMRGIHDAGLIGVPEDRKAEITEAALQDQRNILSKYIGRPAEEIQQVFVPYKEVLDIYEKGMKLPDDVTIVWPDDNFGYIKKLSDAKEQKRSGASGVYYHISYLGEPHDYLWLNTTPPALIYEEMKKAYDTGANRYWLLNVGDIKPGELGMKFFLDLAWDIDLFNYDNAYKFDANYLSSIFGDKYKDDLQDIMSTYYQLGFQRKPEAMGWGIEWNSSDSRERIVNTDFSFINYNEAENRMAEYDRIANKSERILEELPDKYKAAFYELVFYPVKGATLMNKKMLTAQQNRWYALQGRASTELYANKARSYHDSIDSYTVHYNQMLNGKWNHMMSLAPGWVATYQNMPPVNTSTISSEANMQIFIPGKDSDYGVTSLNVLPCLNPYTKQNSFIELYNRGNKAFQWKASAKQEWINLDKTSGETLLQDRIILSVDWTKVPHGANITGEIVITCGQKIETVYLPIFNPVSPSVNELKGMYVEDNGCVSINPGLYHRKQENKDITIHTIKGLGYENECIQLGEADKPSQNTWKLTETPKVEYDFYTFSAGTVTIYTYALPLFPINTQRDTRYGVMIDNGVVHWVSTATKEYSGQWKQNVVRNNAIGIMNLNIEKPGKHTLKLLCADPGMVIQKVIIDFGGMKRSYLGPRPTLVK</sequence>
<proteinExistence type="predicted"/>
<dbReference type="Proteomes" id="UP000283850">
    <property type="component" value="Unassembled WGS sequence"/>
</dbReference>
<dbReference type="InterPro" id="IPR031924">
    <property type="entry name" value="GH115"/>
</dbReference>
<dbReference type="InterPro" id="IPR041437">
    <property type="entry name" value="GH115_C"/>
</dbReference>
<dbReference type="PANTHER" id="PTHR37842:SF2">
    <property type="entry name" value="GYLCOSYL HYDROLASE 115 C-TERMINAL DOMAIN-CONTAINING PROTEIN"/>
    <property type="match status" value="1"/>
</dbReference>
<comment type="caution">
    <text evidence="3">The sequence shown here is derived from an EMBL/GenBank/DDBJ whole genome shotgun (WGS) entry which is preliminary data.</text>
</comment>
<dbReference type="SUPFAM" id="SSF55545">
    <property type="entry name" value="beta-N-acetylhexosaminidase-like domain"/>
    <property type="match status" value="1"/>
</dbReference>
<accession>A0A412YF26</accession>
<dbReference type="GO" id="GO:0005975">
    <property type="term" value="P:carbohydrate metabolic process"/>
    <property type="evidence" value="ECO:0007669"/>
    <property type="project" value="UniProtKB-ARBA"/>
</dbReference>
<dbReference type="Gene3D" id="3.20.20.520">
    <property type="entry name" value="Glycosyl hydrolase family 115"/>
    <property type="match status" value="1"/>
</dbReference>
<dbReference type="InterPro" id="IPR029018">
    <property type="entry name" value="Hex-like_dom2"/>
</dbReference>
<dbReference type="PANTHER" id="PTHR37842">
    <property type="match status" value="1"/>
</dbReference>
<name>A0A412YF26_9BACE</name>
<protein>
    <recommendedName>
        <fullName evidence="2">Gylcosyl hydrolase 115 C-terminal domain-containing protein</fullName>
    </recommendedName>
</protein>
<keyword evidence="1" id="KW-0378">Hydrolase</keyword>
<dbReference type="Gene3D" id="1.20.58.2150">
    <property type="match status" value="1"/>
</dbReference>
<evidence type="ECO:0000256" key="1">
    <source>
        <dbReference type="ARBA" id="ARBA00022801"/>
    </source>
</evidence>
<dbReference type="Gene3D" id="2.60.120.1620">
    <property type="match status" value="1"/>
</dbReference>
<feature type="domain" description="Gylcosyl hydrolase 115 C-terminal" evidence="2">
    <location>
        <begin position="793"/>
        <end position="961"/>
    </location>
</feature>